<comment type="subcellular location">
    <subcellularLocation>
        <location evidence="2">Cell inner membrane</location>
        <topology evidence="2">Multi-pass membrane protein</topology>
    </subcellularLocation>
</comment>
<keyword evidence="11 12" id="KW-0472">Membrane</keyword>
<keyword evidence="10 13" id="KW-1133">Transmembrane helix</keyword>
<dbReference type="RefSeq" id="WP_010921496.1">
    <property type="nucleotide sequence ID" value="NC_011916.1"/>
</dbReference>
<dbReference type="KEGG" id="ccs:CCNA_03783"/>
<evidence type="ECO:0000256" key="2">
    <source>
        <dbReference type="ARBA" id="ARBA00004429"/>
    </source>
</evidence>
<keyword evidence="8 13" id="KW-0812">Transmembrane</keyword>
<name>A0A0H3CG05_CAUVN</name>
<dbReference type="PROSITE" id="PS51257">
    <property type="entry name" value="PROKAR_LIPOPROTEIN"/>
    <property type="match status" value="1"/>
</dbReference>
<dbReference type="GO" id="GO:1903607">
    <property type="term" value="P:cytochrome c biosynthetic process"/>
    <property type="evidence" value="ECO:0007669"/>
    <property type="project" value="TreeGrafter"/>
</dbReference>
<dbReference type="GeneID" id="7331981"/>
<dbReference type="GO" id="GO:0015232">
    <property type="term" value="F:heme transmembrane transporter activity"/>
    <property type="evidence" value="ECO:0007669"/>
    <property type="project" value="InterPro"/>
</dbReference>
<dbReference type="Proteomes" id="UP000001364">
    <property type="component" value="Chromosome"/>
</dbReference>
<sequence length="221" mass="22189">MRAFGILLRRELALAWGKGGGPLLALTFYACVVVLLPMASGRAPERLAAIAPGIAWLALALAALLSLERLFERDYEDGTLDLLAMGPAPLEAVAVAKCLAQWLATGAPLALAAPVAALMLGADPKVMPLLVLCALAGGLAFAFLGGLGAALALGSKRGGLLVAVIVLPLFAPPVIFGAGALDGYAAGLPWTGGLLLLLAYSAGAVALTPLAMGAACRNALD</sequence>
<feature type="transmembrane region" description="Helical" evidence="13">
    <location>
        <begin position="47"/>
        <end position="67"/>
    </location>
</feature>
<dbReference type="HOGENOM" id="CLU_079069_1_0_5"/>
<dbReference type="PIRSF" id="PIRSF002764">
    <property type="entry name" value="CcmB"/>
    <property type="match status" value="1"/>
</dbReference>
<organism evidence="14 15">
    <name type="scientific">Caulobacter vibrioides (strain NA1000 / CB15N)</name>
    <name type="common">Caulobacter crescentus</name>
    <dbReference type="NCBI Taxonomy" id="565050"/>
    <lineage>
        <taxon>Bacteria</taxon>
        <taxon>Pseudomonadati</taxon>
        <taxon>Pseudomonadota</taxon>
        <taxon>Alphaproteobacteria</taxon>
        <taxon>Caulobacterales</taxon>
        <taxon>Caulobacteraceae</taxon>
        <taxon>Caulobacter</taxon>
    </lineage>
</organism>
<dbReference type="NCBIfam" id="TIGR01190">
    <property type="entry name" value="ccmB"/>
    <property type="match status" value="1"/>
</dbReference>
<feature type="transmembrane region" description="Helical" evidence="13">
    <location>
        <begin position="193"/>
        <end position="216"/>
    </location>
</feature>
<reference evidence="14 15" key="1">
    <citation type="journal article" date="2010" name="J. Bacteriol.">
        <title>The genetic basis of laboratory adaptation in Caulobacter crescentus.</title>
        <authorList>
            <person name="Marks M.E."/>
            <person name="Castro-Rojas C.M."/>
            <person name="Teiling C."/>
            <person name="Du L."/>
            <person name="Kapatral V."/>
            <person name="Walunas T.L."/>
            <person name="Crosson S."/>
        </authorList>
    </citation>
    <scope>NUCLEOTIDE SEQUENCE [LARGE SCALE GENOMIC DNA]</scope>
    <source>
        <strain evidence="15">NA1000 / CB15N</strain>
    </source>
</reference>
<dbReference type="Pfam" id="PF03379">
    <property type="entry name" value="CcmB"/>
    <property type="match status" value="1"/>
</dbReference>
<evidence type="ECO:0000256" key="11">
    <source>
        <dbReference type="ARBA" id="ARBA00023136"/>
    </source>
</evidence>
<keyword evidence="7 12" id="KW-0997">Cell inner membrane</keyword>
<feature type="transmembrane region" description="Helical" evidence="13">
    <location>
        <begin position="160"/>
        <end position="181"/>
    </location>
</feature>
<dbReference type="GO" id="GO:0005886">
    <property type="term" value="C:plasma membrane"/>
    <property type="evidence" value="ECO:0007669"/>
    <property type="project" value="UniProtKB-SubCell"/>
</dbReference>
<keyword evidence="6 12" id="KW-1003">Cell membrane</keyword>
<evidence type="ECO:0000256" key="6">
    <source>
        <dbReference type="ARBA" id="ARBA00022475"/>
    </source>
</evidence>
<dbReference type="PANTHER" id="PTHR30070">
    <property type="entry name" value="HEME EXPORTER PROTEIN B"/>
    <property type="match status" value="1"/>
</dbReference>
<evidence type="ECO:0000256" key="9">
    <source>
        <dbReference type="ARBA" id="ARBA00022748"/>
    </source>
</evidence>
<dbReference type="SMR" id="A0A0H3CG05"/>
<protein>
    <recommendedName>
        <fullName evidence="4 12">Heme exporter protein B</fullName>
    </recommendedName>
</protein>
<evidence type="ECO:0000313" key="15">
    <source>
        <dbReference type="Proteomes" id="UP000001364"/>
    </source>
</evidence>
<dbReference type="RefSeq" id="YP_002519156.1">
    <property type="nucleotide sequence ID" value="NC_011916.1"/>
</dbReference>
<evidence type="ECO:0000256" key="7">
    <source>
        <dbReference type="ARBA" id="ARBA00022519"/>
    </source>
</evidence>
<dbReference type="PATRIC" id="fig|565050.3.peg.3687"/>
<evidence type="ECO:0000256" key="4">
    <source>
        <dbReference type="ARBA" id="ARBA00016452"/>
    </source>
</evidence>
<evidence type="ECO:0000256" key="10">
    <source>
        <dbReference type="ARBA" id="ARBA00022989"/>
    </source>
</evidence>
<comment type="similarity">
    <text evidence="3 12">Belongs to the CcmB/CycW/HelB family.</text>
</comment>
<keyword evidence="15" id="KW-1185">Reference proteome</keyword>
<proteinExistence type="inferred from homology"/>
<evidence type="ECO:0000313" key="14">
    <source>
        <dbReference type="EMBL" id="ACL97248.1"/>
    </source>
</evidence>
<accession>A0A0H3CG05</accession>
<dbReference type="AlphaFoldDB" id="A0A0H3CG05"/>
<dbReference type="GO" id="GO:0017004">
    <property type="term" value="P:cytochrome complex assembly"/>
    <property type="evidence" value="ECO:0007669"/>
    <property type="project" value="UniProtKB-KW"/>
</dbReference>
<feature type="transmembrane region" description="Helical" evidence="13">
    <location>
        <begin position="99"/>
        <end position="120"/>
    </location>
</feature>
<evidence type="ECO:0000256" key="12">
    <source>
        <dbReference type="PIRNR" id="PIRNR002764"/>
    </source>
</evidence>
<dbReference type="OrthoDB" id="9812915at2"/>
<evidence type="ECO:0000256" key="13">
    <source>
        <dbReference type="SAM" id="Phobius"/>
    </source>
</evidence>
<comment type="function">
    <text evidence="1 12">Required for the export of heme to the periplasm for the biogenesis of c-type cytochromes.</text>
</comment>
<dbReference type="InterPro" id="IPR003544">
    <property type="entry name" value="Cyt_c_biogenesis_CcmB"/>
</dbReference>
<evidence type="ECO:0000256" key="8">
    <source>
        <dbReference type="ARBA" id="ARBA00022692"/>
    </source>
</evidence>
<evidence type="ECO:0000256" key="3">
    <source>
        <dbReference type="ARBA" id="ARBA00010544"/>
    </source>
</evidence>
<evidence type="ECO:0000256" key="5">
    <source>
        <dbReference type="ARBA" id="ARBA00022448"/>
    </source>
</evidence>
<feature type="transmembrane region" description="Helical" evidence="13">
    <location>
        <begin position="21"/>
        <end position="41"/>
    </location>
</feature>
<gene>
    <name evidence="14" type="primary">ccmB</name>
    <name evidence="14" type="ordered locus">CCNA_03783</name>
</gene>
<evidence type="ECO:0000256" key="1">
    <source>
        <dbReference type="ARBA" id="ARBA00002442"/>
    </source>
</evidence>
<dbReference type="PANTHER" id="PTHR30070:SF1">
    <property type="entry name" value="CYTOCHROME C BIOGENESIS B-RELATED"/>
    <property type="match status" value="1"/>
</dbReference>
<dbReference type="PRINTS" id="PR01414">
    <property type="entry name" value="CCMBBIOGNSIS"/>
</dbReference>
<feature type="transmembrane region" description="Helical" evidence="13">
    <location>
        <begin position="126"/>
        <end position="153"/>
    </location>
</feature>
<keyword evidence="9 12" id="KW-0201">Cytochrome c-type biogenesis</keyword>
<dbReference type="InterPro" id="IPR026031">
    <property type="entry name" value="Cyt_c_CcmB_bac"/>
</dbReference>
<keyword evidence="5 12" id="KW-0813">Transport</keyword>
<dbReference type="EMBL" id="CP001340">
    <property type="protein sequence ID" value="ACL97248.1"/>
    <property type="molecule type" value="Genomic_DNA"/>
</dbReference>